<keyword evidence="2" id="KW-1003">Cell membrane</keyword>
<evidence type="ECO:0000256" key="4">
    <source>
        <dbReference type="ARBA" id="ARBA00022989"/>
    </source>
</evidence>
<feature type="transmembrane region" description="Helical" evidence="6">
    <location>
        <begin position="339"/>
        <end position="356"/>
    </location>
</feature>
<keyword evidence="5 6" id="KW-0472">Membrane</keyword>
<dbReference type="Pfam" id="PF12698">
    <property type="entry name" value="ABC2_membrane_3"/>
    <property type="match status" value="1"/>
</dbReference>
<dbReference type="PANTHER" id="PTHR30294">
    <property type="entry name" value="MEMBRANE COMPONENT OF ABC TRANSPORTER YHHJ-RELATED"/>
    <property type="match status" value="1"/>
</dbReference>
<keyword evidence="4 6" id="KW-1133">Transmembrane helix</keyword>
<dbReference type="RefSeq" id="WP_121205125.1">
    <property type="nucleotide sequence ID" value="NZ_RBZP01000014.1"/>
</dbReference>
<dbReference type="InterPro" id="IPR051449">
    <property type="entry name" value="ABC-2_transporter_component"/>
</dbReference>
<feature type="transmembrane region" description="Helical" evidence="6">
    <location>
        <begin position="313"/>
        <end position="332"/>
    </location>
</feature>
<evidence type="ECO:0000256" key="5">
    <source>
        <dbReference type="ARBA" id="ARBA00023136"/>
    </source>
</evidence>
<dbReference type="EMBL" id="RBZP01000014">
    <property type="protein sequence ID" value="RKQ31268.1"/>
    <property type="molecule type" value="Genomic_DNA"/>
</dbReference>
<dbReference type="OrthoDB" id="9768837at2"/>
<evidence type="ECO:0000259" key="7">
    <source>
        <dbReference type="Pfam" id="PF12698"/>
    </source>
</evidence>
<feature type="transmembrane region" description="Helical" evidence="6">
    <location>
        <begin position="368"/>
        <end position="390"/>
    </location>
</feature>
<comment type="caution">
    <text evidence="8">The sequence shown here is derived from an EMBL/GenBank/DDBJ whole genome shotgun (WGS) entry which is preliminary data.</text>
</comment>
<feature type="transmembrane region" description="Helical" evidence="6">
    <location>
        <begin position="228"/>
        <end position="254"/>
    </location>
</feature>
<feature type="domain" description="ABC-2 type transporter transmembrane" evidence="7">
    <location>
        <begin position="19"/>
        <end position="387"/>
    </location>
</feature>
<sequence>MSKFWVIMSHTYLSRIKSKSFIISTAISFLFIIGLVNIQSIIETFSGDEADRIAVMDDSNQFMEPLANSVESTRDDLELVAFDGSEEEGKSAVSEDKYHALLVITLDENQLPQAEYYANSLGEFGNQTFFEQQLQQLKATIATQQSGIDQAILAQINEPVSFHAVALDESAKSAEEMNQARGIVNIMLFVLYLTVMVYGQMIMTDVANEKSSRVMELLVSSASAVTHMFAKIVGIALVGLTQIGSLVVVGYFLIQSKQEELAGGVFEYLGFQGDSISIFIYAILFFLLGYFLYATISAMLGSLVSRVEDANQMMFPMIFLIMIAFFIAVFGMNAPNSSLVYITSFIPFFSPMIMFMRVGMLDVPAWEVALSIGLLLATIALLGVIGAKVYKGGVLMYGKSSAWKDFKKAISLSKRDS</sequence>
<evidence type="ECO:0000256" key="2">
    <source>
        <dbReference type="ARBA" id="ARBA00022475"/>
    </source>
</evidence>
<proteinExistence type="predicted"/>
<evidence type="ECO:0000256" key="3">
    <source>
        <dbReference type="ARBA" id="ARBA00022692"/>
    </source>
</evidence>
<feature type="transmembrane region" description="Helical" evidence="6">
    <location>
        <begin position="20"/>
        <end position="38"/>
    </location>
</feature>
<evidence type="ECO:0000256" key="6">
    <source>
        <dbReference type="SAM" id="Phobius"/>
    </source>
</evidence>
<dbReference type="GO" id="GO:0005886">
    <property type="term" value="C:plasma membrane"/>
    <property type="evidence" value="ECO:0007669"/>
    <property type="project" value="UniProtKB-SubCell"/>
</dbReference>
<dbReference type="PANTHER" id="PTHR30294:SF29">
    <property type="entry name" value="MULTIDRUG ABC TRANSPORTER PERMEASE YBHS-RELATED"/>
    <property type="match status" value="1"/>
</dbReference>
<evidence type="ECO:0000313" key="8">
    <source>
        <dbReference type="EMBL" id="RKQ31268.1"/>
    </source>
</evidence>
<evidence type="ECO:0000256" key="1">
    <source>
        <dbReference type="ARBA" id="ARBA00004651"/>
    </source>
</evidence>
<protein>
    <submittedName>
        <fullName evidence="8">ABC transporter permease</fullName>
    </submittedName>
</protein>
<evidence type="ECO:0000313" key="9">
    <source>
        <dbReference type="Proteomes" id="UP000269301"/>
    </source>
</evidence>
<feature type="transmembrane region" description="Helical" evidence="6">
    <location>
        <begin position="182"/>
        <end position="203"/>
    </location>
</feature>
<dbReference type="InterPro" id="IPR013525">
    <property type="entry name" value="ABC2_TM"/>
</dbReference>
<gene>
    <name evidence="8" type="ORF">D8M06_14435</name>
</gene>
<dbReference type="Proteomes" id="UP000269301">
    <property type="component" value="Unassembled WGS sequence"/>
</dbReference>
<dbReference type="GO" id="GO:0140359">
    <property type="term" value="F:ABC-type transporter activity"/>
    <property type="evidence" value="ECO:0007669"/>
    <property type="project" value="InterPro"/>
</dbReference>
<accession>A0A494ZXM6</accession>
<organism evidence="8 9">
    <name type="scientific">Oceanobacillus halophilus</name>
    <dbReference type="NCBI Taxonomy" id="930130"/>
    <lineage>
        <taxon>Bacteria</taxon>
        <taxon>Bacillati</taxon>
        <taxon>Bacillota</taxon>
        <taxon>Bacilli</taxon>
        <taxon>Bacillales</taxon>
        <taxon>Bacillaceae</taxon>
        <taxon>Oceanobacillus</taxon>
    </lineage>
</organism>
<keyword evidence="9" id="KW-1185">Reference proteome</keyword>
<keyword evidence="3 6" id="KW-0812">Transmembrane</keyword>
<comment type="subcellular location">
    <subcellularLocation>
        <location evidence="1">Cell membrane</location>
        <topology evidence="1">Multi-pass membrane protein</topology>
    </subcellularLocation>
</comment>
<name>A0A494ZXM6_9BACI</name>
<dbReference type="Gene3D" id="3.40.190.10">
    <property type="entry name" value="Periplasmic binding protein-like II"/>
    <property type="match status" value="1"/>
</dbReference>
<reference evidence="8 9" key="1">
    <citation type="journal article" date="2016" name="Int. J. Syst. Evol. Microbiol.">
        <title>Oceanobacillus halophilus sp. nov., a novel moderately halophilic bacterium from a hypersaline lake.</title>
        <authorList>
            <person name="Amoozegar M.A."/>
            <person name="Bagheri M."/>
            <person name="Makhdoumi A."/>
            <person name="Nikou M.M."/>
            <person name="Fazeli S.A.S."/>
            <person name="Schumann P."/>
            <person name="Sproer C."/>
            <person name="Sanchez-Porro C."/>
            <person name="Ventosa A."/>
        </authorList>
    </citation>
    <scope>NUCLEOTIDE SEQUENCE [LARGE SCALE GENOMIC DNA]</scope>
    <source>
        <strain evidence="8 9">DSM 23996</strain>
    </source>
</reference>
<feature type="transmembrane region" description="Helical" evidence="6">
    <location>
        <begin position="275"/>
        <end position="293"/>
    </location>
</feature>
<dbReference type="AlphaFoldDB" id="A0A494ZXM6"/>